<organism evidence="2 3">
    <name type="scientific">Pseudohoeflea suaedae</name>
    <dbReference type="NCBI Taxonomy" id="877384"/>
    <lineage>
        <taxon>Bacteria</taxon>
        <taxon>Pseudomonadati</taxon>
        <taxon>Pseudomonadota</taxon>
        <taxon>Alphaproteobacteria</taxon>
        <taxon>Hyphomicrobiales</taxon>
        <taxon>Rhizobiaceae</taxon>
        <taxon>Pseudohoeflea</taxon>
    </lineage>
</organism>
<evidence type="ECO:0000313" key="2">
    <source>
        <dbReference type="EMBL" id="TDH38189.1"/>
    </source>
</evidence>
<accession>A0A4R5PMP7</accession>
<dbReference type="InterPro" id="IPR029024">
    <property type="entry name" value="TerB-like"/>
</dbReference>
<dbReference type="EMBL" id="SMSI01000001">
    <property type="protein sequence ID" value="TDH38189.1"/>
    <property type="molecule type" value="Genomic_DNA"/>
</dbReference>
<reference evidence="2 3" key="1">
    <citation type="journal article" date="2013" name="Int. J. Syst. Evol. Microbiol.">
        <title>Hoeflea suaedae sp. nov., an endophytic bacterium isolated from the root of the halophyte Suaeda maritima.</title>
        <authorList>
            <person name="Chung E.J."/>
            <person name="Park J.A."/>
            <person name="Pramanik P."/>
            <person name="Bibi F."/>
            <person name="Jeon C.O."/>
            <person name="Chung Y.R."/>
        </authorList>
    </citation>
    <scope>NUCLEOTIDE SEQUENCE [LARGE SCALE GENOMIC DNA]</scope>
    <source>
        <strain evidence="2 3">YC6898</strain>
    </source>
</reference>
<dbReference type="RefSeq" id="WP_133283023.1">
    <property type="nucleotide sequence ID" value="NZ_SMSI01000001.1"/>
</dbReference>
<dbReference type="Proteomes" id="UP000295131">
    <property type="component" value="Unassembled WGS sequence"/>
</dbReference>
<evidence type="ECO:0000259" key="1">
    <source>
        <dbReference type="Pfam" id="PF05099"/>
    </source>
</evidence>
<comment type="caution">
    <text evidence="2">The sequence shown here is derived from an EMBL/GenBank/DDBJ whole genome shotgun (WGS) entry which is preliminary data.</text>
</comment>
<dbReference type="AlphaFoldDB" id="A0A4R5PMP7"/>
<dbReference type="Gene3D" id="1.10.3680.10">
    <property type="entry name" value="TerB-like"/>
    <property type="match status" value="1"/>
</dbReference>
<dbReference type="OrthoDB" id="8448017at2"/>
<feature type="domain" description="Co-chaperone DjlA N-terminal" evidence="1">
    <location>
        <begin position="9"/>
        <end position="125"/>
    </location>
</feature>
<keyword evidence="3" id="KW-1185">Reference proteome</keyword>
<dbReference type="InterPro" id="IPR007791">
    <property type="entry name" value="DjlA_N"/>
</dbReference>
<evidence type="ECO:0000313" key="3">
    <source>
        <dbReference type="Proteomes" id="UP000295131"/>
    </source>
</evidence>
<proteinExistence type="predicted"/>
<dbReference type="Pfam" id="PF05099">
    <property type="entry name" value="TerB"/>
    <property type="match status" value="1"/>
</dbReference>
<gene>
    <name evidence="2" type="ORF">E2A64_03450</name>
</gene>
<sequence length="137" mass="15237">MPKAISSQEALIYLMVVMSAVDTAMNDAEMARIGRLVRFLPVFSSFDDNRIVDVSRDCAEILKGPEGLDIVLEVIRDAVPARLYDTAYAIAVEIASADYNIQEEEIRLLQMLRDRLGLDKLTCAAIERGAIARFRSA</sequence>
<protein>
    <submittedName>
        <fullName evidence="2">Tellurite resistance protein TerB</fullName>
    </submittedName>
</protein>
<dbReference type="SUPFAM" id="SSF158682">
    <property type="entry name" value="TerB-like"/>
    <property type="match status" value="1"/>
</dbReference>
<name>A0A4R5PMP7_9HYPH</name>
<dbReference type="CDD" id="cd07176">
    <property type="entry name" value="terB"/>
    <property type="match status" value="1"/>
</dbReference>